<protein>
    <submittedName>
        <fullName evidence="2">Uncharacterized protein</fullName>
    </submittedName>
</protein>
<gene>
    <name evidence="2" type="ORF">SAMN05421844_107196</name>
</gene>
<evidence type="ECO:0000313" key="2">
    <source>
        <dbReference type="EMBL" id="SDH22054.1"/>
    </source>
</evidence>
<evidence type="ECO:0000256" key="1">
    <source>
        <dbReference type="SAM" id="Phobius"/>
    </source>
</evidence>
<comment type="caution">
    <text evidence="2">The sequence shown here is derived from an EMBL/GenBank/DDBJ whole genome shotgun (WGS) entry which is preliminary data.</text>
</comment>
<sequence length="98" mass="10114">MALTVLLPIQDLPLIAALALLFAIAIPPFAIAGPWYRRGVAAAAYAMARIVLAVLCGLGLWTAATVGGAFFQVAIAAKVRSEAPPSSPPKHANPERPA</sequence>
<keyword evidence="1" id="KW-1133">Transmembrane helix</keyword>
<reference evidence="2 3" key="1">
    <citation type="submission" date="2016-10" db="EMBL/GenBank/DDBJ databases">
        <authorList>
            <person name="Varghese N."/>
            <person name="Submissions S."/>
        </authorList>
    </citation>
    <scope>NUCLEOTIDE SEQUENCE [LARGE SCALE GENOMIC DNA]</scope>
    <source>
        <strain evidence="2 3">DSM 26672</strain>
    </source>
</reference>
<organism evidence="2 3">
    <name type="scientific">Bosea robiniae</name>
    <dbReference type="NCBI Taxonomy" id="1036780"/>
    <lineage>
        <taxon>Bacteria</taxon>
        <taxon>Pseudomonadati</taxon>
        <taxon>Pseudomonadota</taxon>
        <taxon>Alphaproteobacteria</taxon>
        <taxon>Hyphomicrobiales</taxon>
        <taxon>Boseaceae</taxon>
        <taxon>Bosea</taxon>
    </lineage>
</organism>
<dbReference type="Proteomes" id="UP000199468">
    <property type="component" value="Unassembled WGS sequence"/>
</dbReference>
<proteinExistence type="predicted"/>
<accession>A0ABY0P567</accession>
<feature type="transmembrane region" description="Helical" evidence="1">
    <location>
        <begin position="42"/>
        <end position="71"/>
    </location>
</feature>
<keyword evidence="3" id="KW-1185">Reference proteome</keyword>
<name>A0ABY0P567_9HYPH</name>
<evidence type="ECO:0000313" key="3">
    <source>
        <dbReference type="Proteomes" id="UP000199468"/>
    </source>
</evidence>
<keyword evidence="1" id="KW-0472">Membrane</keyword>
<dbReference type="EMBL" id="FNBZ01000007">
    <property type="protein sequence ID" value="SDH22054.1"/>
    <property type="molecule type" value="Genomic_DNA"/>
</dbReference>
<feature type="transmembrane region" description="Helical" evidence="1">
    <location>
        <begin position="12"/>
        <end position="36"/>
    </location>
</feature>
<dbReference type="RefSeq" id="WP_091860284.1">
    <property type="nucleotide sequence ID" value="NZ_FNBZ01000007.1"/>
</dbReference>
<keyword evidence="1" id="KW-0812">Transmembrane</keyword>